<evidence type="ECO:0000313" key="3">
    <source>
        <dbReference type="Proteomes" id="UP000184330"/>
    </source>
</evidence>
<evidence type="ECO:0000256" key="1">
    <source>
        <dbReference type="SAM" id="MobiDB-lite"/>
    </source>
</evidence>
<reference evidence="2 3" key="1">
    <citation type="submission" date="2016-03" db="EMBL/GenBank/DDBJ databases">
        <authorList>
            <person name="Ploux O."/>
        </authorList>
    </citation>
    <scope>NUCLEOTIDE SEQUENCE [LARGE SCALE GENOMIC DNA]</scope>
    <source>
        <strain evidence="2 3">UAMH 11012</strain>
    </source>
</reference>
<protein>
    <recommendedName>
        <fullName evidence="4">Heterokaryon incompatibility domain-containing protein</fullName>
    </recommendedName>
</protein>
<proteinExistence type="predicted"/>
<name>A0A1L7WUU9_9HELO</name>
<dbReference type="EMBL" id="FJOG01000008">
    <property type="protein sequence ID" value="CZR56549.1"/>
    <property type="molecule type" value="Genomic_DNA"/>
</dbReference>
<organism evidence="2 3">
    <name type="scientific">Phialocephala subalpina</name>
    <dbReference type="NCBI Taxonomy" id="576137"/>
    <lineage>
        <taxon>Eukaryota</taxon>
        <taxon>Fungi</taxon>
        <taxon>Dikarya</taxon>
        <taxon>Ascomycota</taxon>
        <taxon>Pezizomycotina</taxon>
        <taxon>Leotiomycetes</taxon>
        <taxon>Helotiales</taxon>
        <taxon>Mollisiaceae</taxon>
        <taxon>Phialocephala</taxon>
        <taxon>Phialocephala fortinii species complex</taxon>
    </lineage>
</organism>
<dbReference type="AlphaFoldDB" id="A0A1L7WUU9"/>
<accession>A0A1L7WUU9</accession>
<gene>
    <name evidence="2" type="ORF">PAC_06438</name>
</gene>
<keyword evidence="3" id="KW-1185">Reference proteome</keyword>
<evidence type="ECO:0008006" key="4">
    <source>
        <dbReference type="Google" id="ProtNLM"/>
    </source>
</evidence>
<dbReference type="Proteomes" id="UP000184330">
    <property type="component" value="Unassembled WGS sequence"/>
</dbReference>
<evidence type="ECO:0000313" key="2">
    <source>
        <dbReference type="EMBL" id="CZR56549.1"/>
    </source>
</evidence>
<feature type="region of interest" description="Disordered" evidence="1">
    <location>
        <begin position="360"/>
        <end position="379"/>
    </location>
</feature>
<sequence length="379" mass="41993">MGSEPVTRLQAQVCSGLDPEDVKVRVLQPQLPTRILDLGLKSEDIIKLVESNDSLIGHYICLSYCWGSKRPLVTTWKNITAWKKQIPWKALPKTFQDAVTFQDDEISDDYTVYFFEDYDFGFPGPDQVKKGQKIQCFTLGAGHSQTVAWGLLCLDETQQLYKRIGLLIEGFKTPMGRLIPDWHSEQIGSRRTVSGDSVTETVLTAFSTGKITSSDEKLPPIIDTNRLVSEESWESLKALFDPGDINFAMPYTRERTLENLIFAKMTPQQATEIGAQEIVSEVVAIFPTQHPENGEWFLTAQNTERKELGERYASEVTGMEGLATDPAPASSASISGAVGSASFRSRSPRSACKQGYMGISTTTTQPEMGKEPGIGFGIR</sequence>